<dbReference type="SUPFAM" id="SSF51905">
    <property type="entry name" value="FAD/NAD(P)-binding domain"/>
    <property type="match status" value="1"/>
</dbReference>
<keyword evidence="1" id="KW-0560">Oxidoreductase</keyword>
<evidence type="ECO:0000313" key="3">
    <source>
        <dbReference type="Proteomes" id="UP000829685"/>
    </source>
</evidence>
<dbReference type="InterPro" id="IPR050982">
    <property type="entry name" value="Auxin_biosynth/cation_transpt"/>
</dbReference>
<dbReference type="Pfam" id="PF13738">
    <property type="entry name" value="Pyr_redox_3"/>
    <property type="match status" value="1"/>
</dbReference>
<dbReference type="Gene3D" id="3.50.50.60">
    <property type="entry name" value="FAD/NAD(P)-binding domain"/>
    <property type="match status" value="2"/>
</dbReference>
<gene>
    <name evidence="2" type="ORF">JX265_001716</name>
</gene>
<reference evidence="2" key="1">
    <citation type="submission" date="2021-03" db="EMBL/GenBank/DDBJ databases">
        <title>Revisited historic fungal species revealed as producer of novel bioactive compounds through whole genome sequencing and comparative genomics.</title>
        <authorList>
            <person name="Vignolle G.A."/>
            <person name="Hochenegger N."/>
            <person name="Mach R.L."/>
            <person name="Mach-Aigner A.R."/>
            <person name="Javad Rahimi M."/>
            <person name="Salim K.A."/>
            <person name="Chan C.M."/>
            <person name="Lim L.B.L."/>
            <person name="Cai F."/>
            <person name="Druzhinina I.S."/>
            <person name="U'Ren J.M."/>
            <person name="Derntl C."/>
        </authorList>
    </citation>
    <scope>NUCLEOTIDE SEQUENCE</scope>
    <source>
        <strain evidence="2">TUCIM 5799</strain>
    </source>
</reference>
<dbReference type="InterPro" id="IPR036188">
    <property type="entry name" value="FAD/NAD-bd_sf"/>
</dbReference>
<sequence length="632" mass="68783">MMAENPLPTIPSGTVGIVSAEEGTALARDILNKANAAASANDAQSLADCFYREQSFWRDQLALTWHLRTFETTDVIVASFLETTGLRGVENGFWIDGTAQFVPATPVLQFIDCGFTFRTRSPAAACRGNLRLLPSKITTEDGSETVIWKIWILTTWIENLTIQPEDEALLESPKRDLSGLTSFETDVFILGGGNAAVALAARLKALGVESIVAERNARVGDNWALRYDSLRFHVPTSFCELPFMRYDKDLQTPHHLSKDELADHVRKYVNTYNLNIVTSARIVSTSLDLQSQLWHIAFETSAGIRSVTCKHLVQATGFASQIPHIPSVADSNLYKGISIHSAHYKNAKQLSDHGAKSVLVVGSANTAFDVIEDCHAAGLRTTMVVRSPTYICPVEYVCDPRSLGVYDPVGIEGGDRLLMTGPASVDAALARGLMAQMASEEPHRYDGLATAGFPVIDSRDPNVALMSNLLEHAGGHYIDIGATKLLAEGKVAVKAGVEPIAFTSTGLQFSDHTGEDADAIVWCTGFKDKNARTTAAGILGKSAGNIRPGNVLGPEDIAARLDATWGLDVEGEVRGLWKRQLRIDNYWTMGGYTQQHRWHSRTLALQIKAALEGIIPPAFRKTPHKKGKTVCT</sequence>
<name>A0A9P9WVX3_9PEZI</name>
<dbReference type="GO" id="GO:0004497">
    <property type="term" value="F:monooxygenase activity"/>
    <property type="evidence" value="ECO:0007669"/>
    <property type="project" value="TreeGrafter"/>
</dbReference>
<evidence type="ECO:0000313" key="2">
    <source>
        <dbReference type="EMBL" id="KAI1880095.1"/>
    </source>
</evidence>
<organism evidence="2 3">
    <name type="scientific">Neoarthrinium moseri</name>
    <dbReference type="NCBI Taxonomy" id="1658444"/>
    <lineage>
        <taxon>Eukaryota</taxon>
        <taxon>Fungi</taxon>
        <taxon>Dikarya</taxon>
        <taxon>Ascomycota</taxon>
        <taxon>Pezizomycotina</taxon>
        <taxon>Sordariomycetes</taxon>
        <taxon>Xylariomycetidae</taxon>
        <taxon>Amphisphaeriales</taxon>
        <taxon>Apiosporaceae</taxon>
        <taxon>Neoarthrinium</taxon>
    </lineage>
</organism>
<protein>
    <submittedName>
        <fullName evidence="2">Uncharacterized protein</fullName>
    </submittedName>
</protein>
<dbReference type="GO" id="GO:0050660">
    <property type="term" value="F:flavin adenine dinucleotide binding"/>
    <property type="evidence" value="ECO:0007669"/>
    <property type="project" value="TreeGrafter"/>
</dbReference>
<proteinExistence type="predicted"/>
<comment type="caution">
    <text evidence="2">The sequence shown here is derived from an EMBL/GenBank/DDBJ whole genome shotgun (WGS) entry which is preliminary data.</text>
</comment>
<evidence type="ECO:0000256" key="1">
    <source>
        <dbReference type="ARBA" id="ARBA00023002"/>
    </source>
</evidence>
<dbReference type="EMBL" id="JAFIMR010000003">
    <property type="protein sequence ID" value="KAI1880095.1"/>
    <property type="molecule type" value="Genomic_DNA"/>
</dbReference>
<dbReference type="AlphaFoldDB" id="A0A9P9WVX3"/>
<accession>A0A9P9WVX3</accession>
<dbReference type="Proteomes" id="UP000829685">
    <property type="component" value="Unassembled WGS sequence"/>
</dbReference>
<keyword evidence="3" id="KW-1185">Reference proteome</keyword>
<dbReference type="PANTHER" id="PTHR43539:SF68">
    <property type="entry name" value="FLAVIN-BINDING MONOOXYGENASE-LIKE PROTEIN (AFU_ORTHOLOGUE AFUA_4G09220)"/>
    <property type="match status" value="1"/>
</dbReference>
<dbReference type="PANTHER" id="PTHR43539">
    <property type="entry name" value="FLAVIN-BINDING MONOOXYGENASE-LIKE PROTEIN (AFU_ORTHOLOGUE AFUA_4G09220)"/>
    <property type="match status" value="1"/>
</dbReference>